<protein>
    <submittedName>
        <fullName evidence="2">Class I SAM-dependent methyltransferase</fullName>
        <ecNumber evidence="2">2.1.1.-</ecNumber>
    </submittedName>
</protein>
<dbReference type="InterPro" id="IPR029063">
    <property type="entry name" value="SAM-dependent_MTases_sf"/>
</dbReference>
<evidence type="ECO:0000259" key="1">
    <source>
        <dbReference type="Pfam" id="PF13649"/>
    </source>
</evidence>
<organism evidence="2">
    <name type="scientific">Mesorhizobium sp. WSM2239</name>
    <dbReference type="NCBI Taxonomy" id="3228852"/>
    <lineage>
        <taxon>Bacteria</taxon>
        <taxon>Pseudomonadati</taxon>
        <taxon>Pseudomonadota</taxon>
        <taxon>Alphaproteobacteria</taxon>
        <taxon>Hyphomicrobiales</taxon>
        <taxon>Phyllobacteriaceae</taxon>
        <taxon>Mesorhizobium</taxon>
    </lineage>
</organism>
<name>A0AAU8D5C8_9HYPH</name>
<reference evidence="2" key="1">
    <citation type="submission" date="2024-06" db="EMBL/GenBank/DDBJ databases">
        <title>Mesorhizobium karijinii sp. nov., a symbiont of the iconic Swainsona formosa from arid Australia.</title>
        <authorList>
            <person name="Hill Y.J."/>
            <person name="Watkin E.L.J."/>
            <person name="O'Hara G.W."/>
            <person name="Terpolilli J."/>
            <person name="Tye M.L."/>
            <person name="Kohlmeier M.G."/>
        </authorList>
    </citation>
    <scope>NUCLEOTIDE SEQUENCE</scope>
    <source>
        <strain evidence="2">WSM2239</strain>
    </source>
</reference>
<dbReference type="PANTHER" id="PTHR44068">
    <property type="entry name" value="ZGC:194242"/>
    <property type="match status" value="1"/>
</dbReference>
<dbReference type="GO" id="GO:0032259">
    <property type="term" value="P:methylation"/>
    <property type="evidence" value="ECO:0007669"/>
    <property type="project" value="UniProtKB-KW"/>
</dbReference>
<dbReference type="InterPro" id="IPR041698">
    <property type="entry name" value="Methyltransf_25"/>
</dbReference>
<proteinExistence type="predicted"/>
<dbReference type="GO" id="GO:0008168">
    <property type="term" value="F:methyltransferase activity"/>
    <property type="evidence" value="ECO:0007669"/>
    <property type="project" value="UniProtKB-KW"/>
</dbReference>
<feature type="domain" description="Methyltransferase" evidence="1">
    <location>
        <begin position="40"/>
        <end position="129"/>
    </location>
</feature>
<dbReference type="PANTHER" id="PTHR44068:SF11">
    <property type="entry name" value="GERANYL DIPHOSPHATE 2-C-METHYLTRANSFERASE"/>
    <property type="match status" value="1"/>
</dbReference>
<sequence length="262" mass="27511">MMQAPSLDWSIGGYETIAALLLPAAETVVAAAGLKRGDRVVDIGCGTGNAALLAARQGAEVIGVDPALRLIEVAAERAAREGVQASFRQGEAASLPIPDASMDVAISVFGIIFAGDAAAAIAEIDRVLTAPARIVLSAWLPRGAVFEMNAAAAAAVRAAVGAPPPPAFNWNDRDELTRLLQPYGFTLSTEEHELAFTATSARDFLEEQSRDHPLAVAGLGLLAKFGRAERVRSDLLDILEKGNEDATAFRATSRYIVAVAHR</sequence>
<accession>A0AAU8D5C8</accession>
<dbReference type="SUPFAM" id="SSF53335">
    <property type="entry name" value="S-adenosyl-L-methionine-dependent methyltransferases"/>
    <property type="match status" value="1"/>
</dbReference>
<dbReference type="EC" id="2.1.1.-" evidence="2"/>
<dbReference type="Gene3D" id="3.40.50.150">
    <property type="entry name" value="Vaccinia Virus protein VP39"/>
    <property type="match status" value="1"/>
</dbReference>
<keyword evidence="2" id="KW-0489">Methyltransferase</keyword>
<dbReference type="Pfam" id="PF13649">
    <property type="entry name" value="Methyltransf_25"/>
    <property type="match status" value="1"/>
</dbReference>
<dbReference type="AlphaFoldDB" id="A0AAU8D5C8"/>
<dbReference type="InterPro" id="IPR050447">
    <property type="entry name" value="Erg6_SMT_methyltransf"/>
</dbReference>
<dbReference type="CDD" id="cd02440">
    <property type="entry name" value="AdoMet_MTases"/>
    <property type="match status" value="1"/>
</dbReference>
<evidence type="ECO:0000313" key="2">
    <source>
        <dbReference type="EMBL" id="XCG54457.1"/>
    </source>
</evidence>
<dbReference type="EMBL" id="CP159249">
    <property type="protein sequence ID" value="XCG54457.1"/>
    <property type="molecule type" value="Genomic_DNA"/>
</dbReference>
<gene>
    <name evidence="2" type="ORF">ABVK49_23920</name>
</gene>
<keyword evidence="2" id="KW-0808">Transferase</keyword>